<dbReference type="EMBL" id="JXTB01000270">
    <property type="protein sequence ID" value="PON48879.1"/>
    <property type="molecule type" value="Genomic_DNA"/>
</dbReference>
<evidence type="ECO:0008006" key="5">
    <source>
        <dbReference type="Google" id="ProtNLM"/>
    </source>
</evidence>
<accession>A0A2P5BJB3</accession>
<comment type="caution">
    <text evidence="3">The sequence shown here is derived from an EMBL/GenBank/DDBJ whole genome shotgun (WGS) entry which is preliminary data.</text>
</comment>
<keyword evidence="2" id="KW-0472">Membrane</keyword>
<feature type="region of interest" description="Disordered" evidence="1">
    <location>
        <begin position="94"/>
        <end position="120"/>
    </location>
</feature>
<gene>
    <name evidence="3" type="ORF">PanWU01x14_234120</name>
</gene>
<evidence type="ECO:0000256" key="2">
    <source>
        <dbReference type="SAM" id="Phobius"/>
    </source>
</evidence>
<keyword evidence="2" id="KW-1133">Transmembrane helix</keyword>
<feature type="compositionally biased region" description="Polar residues" evidence="1">
    <location>
        <begin position="111"/>
        <end position="120"/>
    </location>
</feature>
<feature type="transmembrane region" description="Helical" evidence="2">
    <location>
        <begin position="12"/>
        <end position="45"/>
    </location>
</feature>
<dbReference type="Proteomes" id="UP000237105">
    <property type="component" value="Unassembled WGS sequence"/>
</dbReference>
<proteinExistence type="predicted"/>
<name>A0A2P5BJB3_PARAD</name>
<keyword evidence="2" id="KW-0812">Transmembrane</keyword>
<reference evidence="4" key="1">
    <citation type="submission" date="2016-06" db="EMBL/GenBank/DDBJ databases">
        <title>Parallel loss of symbiosis genes in relatives of nitrogen-fixing non-legume Parasponia.</title>
        <authorList>
            <person name="Van Velzen R."/>
            <person name="Holmer R."/>
            <person name="Bu F."/>
            <person name="Rutten L."/>
            <person name="Van Zeijl A."/>
            <person name="Liu W."/>
            <person name="Santuari L."/>
            <person name="Cao Q."/>
            <person name="Sharma T."/>
            <person name="Shen D."/>
            <person name="Roswanjaya Y."/>
            <person name="Wardhani T."/>
            <person name="Kalhor M.S."/>
            <person name="Jansen J."/>
            <person name="Van den Hoogen J."/>
            <person name="Gungor B."/>
            <person name="Hartog M."/>
            <person name="Hontelez J."/>
            <person name="Verver J."/>
            <person name="Yang W.-C."/>
            <person name="Schijlen E."/>
            <person name="Repin R."/>
            <person name="Schilthuizen M."/>
            <person name="Schranz E."/>
            <person name="Heidstra R."/>
            <person name="Miyata K."/>
            <person name="Fedorova E."/>
            <person name="Kohlen W."/>
            <person name="Bisseling T."/>
            <person name="Smit S."/>
            <person name="Geurts R."/>
        </authorList>
    </citation>
    <scope>NUCLEOTIDE SEQUENCE [LARGE SCALE GENOMIC DNA]</scope>
    <source>
        <strain evidence="4">cv. WU1-14</strain>
    </source>
</reference>
<sequence length="120" mass="13263">MELERWYEHYLFTITITAAIFTITIAATLVTIAIAVALFTIAIVVTEVVLEVEPSASEPEAEAVAEVDAEKLVRVVLGNIDTIDAKELDKRCQNGQAKLERTNRPGRPIKNFNSRAQPNP</sequence>
<evidence type="ECO:0000313" key="3">
    <source>
        <dbReference type="EMBL" id="PON48879.1"/>
    </source>
</evidence>
<organism evidence="3 4">
    <name type="scientific">Parasponia andersonii</name>
    <name type="common">Sponia andersonii</name>
    <dbReference type="NCBI Taxonomy" id="3476"/>
    <lineage>
        <taxon>Eukaryota</taxon>
        <taxon>Viridiplantae</taxon>
        <taxon>Streptophyta</taxon>
        <taxon>Embryophyta</taxon>
        <taxon>Tracheophyta</taxon>
        <taxon>Spermatophyta</taxon>
        <taxon>Magnoliopsida</taxon>
        <taxon>eudicotyledons</taxon>
        <taxon>Gunneridae</taxon>
        <taxon>Pentapetalae</taxon>
        <taxon>rosids</taxon>
        <taxon>fabids</taxon>
        <taxon>Rosales</taxon>
        <taxon>Cannabaceae</taxon>
        <taxon>Parasponia</taxon>
    </lineage>
</organism>
<feature type="compositionally biased region" description="Basic and acidic residues" evidence="1">
    <location>
        <begin position="94"/>
        <end position="103"/>
    </location>
</feature>
<keyword evidence="4" id="KW-1185">Reference proteome</keyword>
<evidence type="ECO:0000256" key="1">
    <source>
        <dbReference type="SAM" id="MobiDB-lite"/>
    </source>
</evidence>
<dbReference type="AlphaFoldDB" id="A0A2P5BJB3"/>
<protein>
    <recommendedName>
        <fullName evidence="5">Transmembrane protein</fullName>
    </recommendedName>
</protein>
<evidence type="ECO:0000313" key="4">
    <source>
        <dbReference type="Proteomes" id="UP000237105"/>
    </source>
</evidence>